<dbReference type="InterPro" id="IPR047124">
    <property type="entry name" value="HI_0220.2"/>
</dbReference>
<name>A0ABS9W4W9_9PROT</name>
<comment type="caution">
    <text evidence="2">The sequence shown here is derived from an EMBL/GenBank/DDBJ whole genome shotgun (WGS) entry which is preliminary data.</text>
</comment>
<dbReference type="PANTHER" id="PTHR42160">
    <property type="entry name" value="URACIL-DNA GLYCOSYLASE SUPERFAMILY PROTEIN"/>
    <property type="match status" value="1"/>
</dbReference>
<sequence length="201" mass="21945">MNLENIAAAARACTLCAAHLPLGPKPIFRISRTARLLILSQAPGTRAHESGIPWEDASGDRLRDWLGLDKTRFHDAARIAILPTGLCYPGRLARGGDAPPRPECALLWHPRLLAPMTALKLTLLVGRHAIAGRLGPRAAASLERTVQDFAQPLRQGLFPLPHPSWRTKVWAAKRPWFETEVLPALRRAVAAALAAEPPVSR</sequence>
<dbReference type="PANTHER" id="PTHR42160:SF1">
    <property type="entry name" value="URACIL-DNA GLYCOSYLASE SUPERFAMILY PROTEIN"/>
    <property type="match status" value="1"/>
</dbReference>
<dbReference type="InterPro" id="IPR036895">
    <property type="entry name" value="Uracil-DNA_glycosylase-like_sf"/>
</dbReference>
<dbReference type="SUPFAM" id="SSF52141">
    <property type="entry name" value="Uracil-DNA glycosylase-like"/>
    <property type="match status" value="1"/>
</dbReference>
<dbReference type="InterPro" id="IPR005122">
    <property type="entry name" value="Uracil-DNA_glycosylase-like"/>
</dbReference>
<dbReference type="EMBL" id="JALBUU010000004">
    <property type="protein sequence ID" value="MCI0753955.1"/>
    <property type="molecule type" value="Genomic_DNA"/>
</dbReference>
<evidence type="ECO:0000313" key="3">
    <source>
        <dbReference type="Proteomes" id="UP001201985"/>
    </source>
</evidence>
<gene>
    <name evidence="2" type="ORF">MON41_09320</name>
</gene>
<dbReference type="Gene3D" id="3.40.470.10">
    <property type="entry name" value="Uracil-DNA glycosylase-like domain"/>
    <property type="match status" value="1"/>
</dbReference>
<proteinExistence type="predicted"/>
<evidence type="ECO:0000313" key="2">
    <source>
        <dbReference type="EMBL" id="MCI0753955.1"/>
    </source>
</evidence>
<dbReference type="SMART" id="SM00986">
    <property type="entry name" value="UDG"/>
    <property type="match status" value="1"/>
</dbReference>
<keyword evidence="3" id="KW-1185">Reference proteome</keyword>
<dbReference type="SMART" id="SM00987">
    <property type="entry name" value="UreE_C"/>
    <property type="match status" value="1"/>
</dbReference>
<organism evidence="2 3">
    <name type="scientific">Teichococcus vastitatis</name>
    <dbReference type="NCBI Taxonomy" id="2307076"/>
    <lineage>
        <taxon>Bacteria</taxon>
        <taxon>Pseudomonadati</taxon>
        <taxon>Pseudomonadota</taxon>
        <taxon>Alphaproteobacteria</taxon>
        <taxon>Acetobacterales</taxon>
        <taxon>Roseomonadaceae</taxon>
        <taxon>Roseomonas</taxon>
    </lineage>
</organism>
<dbReference type="RefSeq" id="WP_120007741.1">
    <property type="nucleotide sequence ID" value="NZ_JALBUU010000004.1"/>
</dbReference>
<reference evidence="2 3" key="1">
    <citation type="submission" date="2022-03" db="EMBL/GenBank/DDBJ databases">
        <title>Complete genome analysis of Roseomonas KG 17.1 : a prolific producer of plant growth promoters.</title>
        <authorList>
            <person name="Saadouli I."/>
            <person name="Najjari A."/>
            <person name="Mosbah A."/>
            <person name="Ouzari H.I."/>
        </authorList>
    </citation>
    <scope>NUCLEOTIDE SEQUENCE [LARGE SCALE GENOMIC DNA]</scope>
    <source>
        <strain evidence="2 3">KG17-1</strain>
    </source>
</reference>
<protein>
    <submittedName>
        <fullName evidence="2">Uracil-DNA glycosylase family protein</fullName>
    </submittedName>
</protein>
<dbReference type="Pfam" id="PF03167">
    <property type="entry name" value="UDG"/>
    <property type="match status" value="1"/>
</dbReference>
<evidence type="ECO:0000259" key="1">
    <source>
        <dbReference type="SMART" id="SM00986"/>
    </source>
</evidence>
<accession>A0ABS9W4W9</accession>
<dbReference type="Proteomes" id="UP001201985">
    <property type="component" value="Unassembled WGS sequence"/>
</dbReference>
<feature type="domain" description="Uracil-DNA glycosylase-like" evidence="1">
    <location>
        <begin position="27"/>
        <end position="186"/>
    </location>
</feature>
<dbReference type="CDD" id="cd10033">
    <property type="entry name" value="UDG_like"/>
    <property type="match status" value="1"/>
</dbReference>